<keyword evidence="19" id="KW-1185">Reference proteome</keyword>
<dbReference type="OrthoDB" id="29460at2759"/>
<evidence type="ECO:0000256" key="1">
    <source>
        <dbReference type="ARBA" id="ARBA00004363"/>
    </source>
</evidence>
<dbReference type="GO" id="GO:0019904">
    <property type="term" value="F:protein domain specific binding"/>
    <property type="evidence" value="ECO:0007669"/>
    <property type="project" value="InterPro"/>
</dbReference>
<keyword evidence="5 16" id="KW-0732">Signal</keyword>
<dbReference type="InterPro" id="IPR000296">
    <property type="entry name" value="Man-6-P_rcpt_cation_dep"/>
</dbReference>
<evidence type="ECO:0000256" key="3">
    <source>
        <dbReference type="ARBA" id="ARBA00022553"/>
    </source>
</evidence>
<dbReference type="GeneTree" id="ENSGT00390000002109"/>
<evidence type="ECO:0000256" key="5">
    <source>
        <dbReference type="ARBA" id="ARBA00022729"/>
    </source>
</evidence>
<dbReference type="GO" id="GO:0005768">
    <property type="term" value="C:endosome"/>
    <property type="evidence" value="ECO:0007669"/>
    <property type="project" value="InterPro"/>
</dbReference>
<dbReference type="InterPro" id="IPR028927">
    <property type="entry name" value="Man-6-P_rcpt"/>
</dbReference>
<evidence type="ECO:0000256" key="14">
    <source>
        <dbReference type="ARBA" id="ARBA00069343"/>
    </source>
</evidence>
<evidence type="ECO:0000256" key="8">
    <source>
        <dbReference type="ARBA" id="ARBA00023157"/>
    </source>
</evidence>
<protein>
    <recommendedName>
        <fullName evidence="14">Cation-dependent mannose-6-phosphate receptor</fullName>
    </recommendedName>
</protein>
<evidence type="ECO:0000256" key="15">
    <source>
        <dbReference type="SAM" id="Phobius"/>
    </source>
</evidence>
<evidence type="ECO:0000313" key="18">
    <source>
        <dbReference type="Ensembl" id="ENSLLEP00000024441.1"/>
    </source>
</evidence>
<organism evidence="18 19">
    <name type="scientific">Leptobrachium leishanense</name>
    <name type="common">Leishan spiny toad</name>
    <dbReference type="NCBI Taxonomy" id="445787"/>
    <lineage>
        <taxon>Eukaryota</taxon>
        <taxon>Metazoa</taxon>
        <taxon>Chordata</taxon>
        <taxon>Craniata</taxon>
        <taxon>Vertebrata</taxon>
        <taxon>Euteleostomi</taxon>
        <taxon>Amphibia</taxon>
        <taxon>Batrachia</taxon>
        <taxon>Anura</taxon>
        <taxon>Pelobatoidea</taxon>
        <taxon>Megophryidae</taxon>
        <taxon>Leptobrachium</taxon>
    </lineage>
</organism>
<evidence type="ECO:0000256" key="11">
    <source>
        <dbReference type="ARBA" id="ARBA00023228"/>
    </source>
</evidence>
<evidence type="ECO:0000256" key="13">
    <source>
        <dbReference type="ARBA" id="ARBA00059814"/>
    </source>
</evidence>
<evidence type="ECO:0000256" key="4">
    <source>
        <dbReference type="ARBA" id="ARBA00022692"/>
    </source>
</evidence>
<gene>
    <name evidence="18" type="primary">M6PR</name>
</gene>
<dbReference type="Pfam" id="PF02157">
    <property type="entry name" value="Man-6-P_recep"/>
    <property type="match status" value="1"/>
</dbReference>
<evidence type="ECO:0000256" key="2">
    <source>
        <dbReference type="ARBA" id="ARBA00022448"/>
    </source>
</evidence>
<feature type="signal peptide" evidence="16">
    <location>
        <begin position="1"/>
        <end position="18"/>
    </location>
</feature>
<comment type="function">
    <text evidence="13">Transport of phosphorylated lysosomal enzymes from the Golgi complex and the cell surface to lysosomes. Lysosomal enzymes bearing phosphomannosyl residues bind specifically to mannose-6-phosphate receptors in the Golgi apparatus and the resulting receptor-ligand complex is transported to an acidic prelyosomal compartment where the low pH mediates the dissociation of the complex.</text>
</comment>
<feature type="transmembrane region" description="Helical" evidence="15">
    <location>
        <begin position="188"/>
        <end position="208"/>
    </location>
</feature>
<feature type="chain" id="PRO_5034716419" description="Cation-dependent mannose-6-phosphate receptor" evidence="16">
    <location>
        <begin position="19"/>
        <end position="276"/>
    </location>
</feature>
<reference evidence="18" key="1">
    <citation type="submission" date="2025-08" db="UniProtKB">
        <authorList>
            <consortium name="Ensembl"/>
        </authorList>
    </citation>
    <scope>IDENTIFICATION</scope>
</reference>
<proteinExistence type="predicted"/>
<keyword evidence="6 15" id="KW-1133">Transmembrane helix</keyword>
<keyword evidence="11" id="KW-0458">Lysosome</keyword>
<dbReference type="Gene3D" id="2.70.130.10">
    <property type="entry name" value="Mannose-6-phosphate receptor binding domain"/>
    <property type="match status" value="1"/>
</dbReference>
<keyword evidence="8" id="KW-1015">Disulfide bond</keyword>
<dbReference type="Proteomes" id="UP000694569">
    <property type="component" value="Unplaced"/>
</dbReference>
<dbReference type="InterPro" id="IPR009011">
    <property type="entry name" value="Man6P_isomerase_rcpt-bd_dom_sf"/>
</dbReference>
<dbReference type="InterPro" id="IPR044865">
    <property type="entry name" value="MRH_dom"/>
</dbReference>
<keyword evidence="4 15" id="KW-0812">Transmembrane</keyword>
<reference evidence="18" key="2">
    <citation type="submission" date="2025-09" db="UniProtKB">
        <authorList>
            <consortium name="Ensembl"/>
        </authorList>
    </citation>
    <scope>IDENTIFICATION</scope>
</reference>
<dbReference type="GO" id="GO:0005802">
    <property type="term" value="C:trans-Golgi network"/>
    <property type="evidence" value="ECO:0007669"/>
    <property type="project" value="TreeGrafter"/>
</dbReference>
<name>A0A8C5PLH1_9ANUR</name>
<keyword evidence="2" id="KW-0813">Transport</keyword>
<dbReference type="PANTHER" id="PTHR15071:SF29">
    <property type="entry name" value="CATION-DEPENDENT MANNOSE-6-PHOSPHATE RECEPTOR"/>
    <property type="match status" value="1"/>
</dbReference>
<dbReference type="GO" id="GO:0006622">
    <property type="term" value="P:protein targeting to lysosome"/>
    <property type="evidence" value="ECO:0007669"/>
    <property type="project" value="InterPro"/>
</dbReference>
<accession>A0A8C5PLH1</accession>
<feature type="domain" description="MRH" evidence="17">
    <location>
        <begin position="22"/>
        <end position="178"/>
    </location>
</feature>
<evidence type="ECO:0000313" key="19">
    <source>
        <dbReference type="Proteomes" id="UP000694569"/>
    </source>
</evidence>
<evidence type="ECO:0000256" key="6">
    <source>
        <dbReference type="ARBA" id="ARBA00022989"/>
    </source>
</evidence>
<dbReference type="Ensembl" id="ENSLLET00000025374.1">
    <property type="protein sequence ID" value="ENSLLEP00000024441.1"/>
    <property type="gene ID" value="ENSLLEG00000015571.1"/>
</dbReference>
<dbReference type="GO" id="GO:0005765">
    <property type="term" value="C:lysosomal membrane"/>
    <property type="evidence" value="ECO:0007669"/>
    <property type="project" value="UniProtKB-SubCell"/>
</dbReference>
<evidence type="ECO:0000256" key="7">
    <source>
        <dbReference type="ARBA" id="ARBA00023136"/>
    </source>
</evidence>
<keyword evidence="9" id="KW-0675">Receptor</keyword>
<keyword evidence="3" id="KW-0597">Phosphoprotein</keyword>
<dbReference type="PRINTS" id="PR00715">
    <property type="entry name" value="MAN6PRECEPTR"/>
</dbReference>
<evidence type="ECO:0000256" key="9">
    <source>
        <dbReference type="ARBA" id="ARBA00023170"/>
    </source>
</evidence>
<evidence type="ECO:0000256" key="16">
    <source>
        <dbReference type="SAM" id="SignalP"/>
    </source>
</evidence>
<dbReference type="PROSITE" id="PS51914">
    <property type="entry name" value="MRH"/>
    <property type="match status" value="1"/>
</dbReference>
<evidence type="ECO:0000256" key="12">
    <source>
        <dbReference type="ARBA" id="ARBA00046288"/>
    </source>
</evidence>
<keyword evidence="10" id="KW-0325">Glycoprotein</keyword>
<dbReference type="FunFam" id="2.70.130.10:FF:000008">
    <property type="entry name" value="Cation-dependent mannose-6-phosphate receptor"/>
    <property type="match status" value="1"/>
</dbReference>
<dbReference type="AlphaFoldDB" id="A0A8C5PLH1"/>
<evidence type="ECO:0000259" key="17">
    <source>
        <dbReference type="PROSITE" id="PS51914"/>
    </source>
</evidence>
<sequence length="276" mass="30406">MAAGRWCVCVAFLSVVAAVDLDDCILVGGEKQSSLDKAVLAKLAPLKGKSFETRIEEDSATYVYTFSVCSHVLTNKSTSVNEGLIQTKITKGNPDVNVTIGRINETHIINGTDWILLSYRGGDKYDSHCGSEPRKAMIMISCNKNTLADGFMAIKEERSKSNECFYLFEMDSSVACIPEDAHLSTGSILLIVFAVLVAVYLLVGFLYYRFVVGAKGMEQFPNITFWKEFGNLVAVSAVTFPVCRKARFLRGGGIIPLEWGIKRIVTWLHLPGCDHV</sequence>
<dbReference type="PANTHER" id="PTHR15071">
    <property type="entry name" value="MANNOSE-6-PHOSPHATE RECEPTOR FAMILY MEMBER"/>
    <property type="match status" value="1"/>
</dbReference>
<comment type="subcellular location">
    <subcellularLocation>
        <location evidence="12">Endomembrane system</location>
        <topology evidence="12">Single-pass type I membrane protein</topology>
    </subcellularLocation>
    <subcellularLocation>
        <location evidence="1">Lysosome membrane</location>
        <topology evidence="1">Single-pass membrane protein</topology>
    </subcellularLocation>
</comment>
<keyword evidence="7 15" id="KW-0472">Membrane</keyword>
<evidence type="ECO:0000256" key="10">
    <source>
        <dbReference type="ARBA" id="ARBA00023180"/>
    </source>
</evidence>
<dbReference type="SUPFAM" id="SSF50911">
    <property type="entry name" value="Mannose 6-phosphate receptor domain"/>
    <property type="match status" value="1"/>
</dbReference>